<comment type="caution">
    <text evidence="1">The sequence shown here is derived from an EMBL/GenBank/DDBJ whole genome shotgun (WGS) entry which is preliminary data.</text>
</comment>
<organism evidence="1 2">
    <name type="scientific">Entomophthora muscae</name>
    <dbReference type="NCBI Taxonomy" id="34485"/>
    <lineage>
        <taxon>Eukaryota</taxon>
        <taxon>Fungi</taxon>
        <taxon>Fungi incertae sedis</taxon>
        <taxon>Zoopagomycota</taxon>
        <taxon>Entomophthoromycotina</taxon>
        <taxon>Entomophthoromycetes</taxon>
        <taxon>Entomophthorales</taxon>
        <taxon>Entomophthoraceae</taxon>
        <taxon>Entomophthora</taxon>
    </lineage>
</organism>
<gene>
    <name evidence="1" type="ORF">DSO57_1005180</name>
</gene>
<protein>
    <submittedName>
        <fullName evidence="1">Uncharacterized protein</fullName>
    </submittedName>
</protein>
<evidence type="ECO:0000313" key="2">
    <source>
        <dbReference type="Proteomes" id="UP001165960"/>
    </source>
</evidence>
<accession>A0ACC2SKM2</accession>
<dbReference type="EMBL" id="QTSX02004984">
    <property type="protein sequence ID" value="KAJ9062941.1"/>
    <property type="molecule type" value="Genomic_DNA"/>
</dbReference>
<evidence type="ECO:0000313" key="1">
    <source>
        <dbReference type="EMBL" id="KAJ9062941.1"/>
    </source>
</evidence>
<keyword evidence="2" id="KW-1185">Reference proteome</keyword>
<sequence length="488" mass="54628">MYWGSGLVVALAVSIVSLTAVYLKYVSKSAPSDSRSLFSWLFHLLQNKPLDVASRWIWEDFKGESKIVDSLQSGSWGRVVASQSAAFQILGNNKKFPKKLIQDSLLGTLFGTTLLLSNGDTWRRHRQVLAPPFRKLPSIQHIAVVMQEVFAAIEDEPNRKPVDVFRLMQRMSLDFFAKALFGMDSNTVRGKDKDFLDGFNSLVYEAFDPLELALPWVKVIRSHSRTTRAMRLASLNAFVESMIESRVSSFPEGLANAAQRSDEDCDVLSLMFKASRDGEIGFTRSEMRDNIAQLFLPTITTASTLTHVLHHIARDQGIQKRLRAEVRILSLASPVPTADQINQMVLLSAVIKETMRLSPAFAQLPTRVTTEMCLIDGMEFSPGTDIVIDLFAMQRDPEYYEEPLKFDPERFMVGDDRLPWLSFGGGMRVCIGLRVALLELKVAIAMLVSRYDIAYPPGSTPLLDPALAACQLMIPLDVDLILTPISDY</sequence>
<reference evidence="1" key="1">
    <citation type="submission" date="2022-04" db="EMBL/GenBank/DDBJ databases">
        <title>Genome of the entomopathogenic fungus Entomophthora muscae.</title>
        <authorList>
            <person name="Elya C."/>
            <person name="Lovett B.R."/>
            <person name="Lee E."/>
            <person name="Macias A.M."/>
            <person name="Hajek A.E."/>
            <person name="De Bivort B.L."/>
            <person name="Kasson M.T."/>
            <person name="De Fine Licht H.H."/>
            <person name="Stajich J.E."/>
        </authorList>
    </citation>
    <scope>NUCLEOTIDE SEQUENCE</scope>
    <source>
        <strain evidence="1">Berkeley</strain>
    </source>
</reference>
<proteinExistence type="predicted"/>
<name>A0ACC2SKM2_9FUNG</name>
<dbReference type="Proteomes" id="UP001165960">
    <property type="component" value="Unassembled WGS sequence"/>
</dbReference>